<feature type="compositionally biased region" description="Basic residues" evidence="1">
    <location>
        <begin position="302"/>
        <end position="311"/>
    </location>
</feature>
<proteinExistence type="predicted"/>
<gene>
    <name evidence="2" type="ORF">K402DRAFT_338776</name>
</gene>
<feature type="region of interest" description="Disordered" evidence="1">
    <location>
        <begin position="263"/>
        <end position="346"/>
    </location>
</feature>
<feature type="compositionally biased region" description="Acidic residues" evidence="1">
    <location>
        <begin position="938"/>
        <end position="948"/>
    </location>
</feature>
<name>A0A6G1GQQ6_9PEZI</name>
<feature type="region of interest" description="Disordered" evidence="1">
    <location>
        <begin position="207"/>
        <end position="234"/>
    </location>
</feature>
<feature type="compositionally biased region" description="Polar residues" evidence="1">
    <location>
        <begin position="263"/>
        <end position="292"/>
    </location>
</feature>
<evidence type="ECO:0008006" key="4">
    <source>
        <dbReference type="Google" id="ProtNLM"/>
    </source>
</evidence>
<protein>
    <recommendedName>
        <fullName evidence="4">Mfs allantoate protein</fullName>
    </recommendedName>
</protein>
<evidence type="ECO:0000256" key="1">
    <source>
        <dbReference type="SAM" id="MobiDB-lite"/>
    </source>
</evidence>
<dbReference type="Proteomes" id="UP000800041">
    <property type="component" value="Unassembled WGS sequence"/>
</dbReference>
<accession>A0A6G1GQQ6</accession>
<sequence>MAPQCTALSIADERKCTQAATSSNGLFCAFHNKQCYGLYKGYKTRNARLDALVATPPKYIAESKIPLLNQTFADVETEPVLRELHDHLFSRYALLDRVIRARKLHHSRFYSLKLDYGHQVYLDKLQSHRTAVLKALERLERRTAEVLFKRQKWFKWVRQCQDDEEAQREGEKKKVKLEAAMFRRHWKDVQSRLKALRAKEEKRRQDEFLDQAYNERKMQETEAGDDDEDDSWDPIEDVLKDERGSYIDLIKYFLWIETSVPPQNTAKKRTSASTSGTPSGLSGVDSTTTELQKLNVDEPATAKKKKRKPRNAKAITEKGESAQKEPERHPEKESVESRSEMASRLRAGEQLDHNVIKGVLVTGKYGKPKLSHRTAPLSEGEIESLLDDVAEIKKLLFCRALLSQATLLPSALRAESIEDFLADQEISDSDLRDLCLKMEKPGLQEIRDACADLIRGEDEYAEDDPDEDLDLQLARKHKRRLLFGPERKLPDSWLSPKEEEAMTKQVARPILPDSSGAFVDFGVINDDGVYQKKRMRVNMFGKHIWNYASETSMARSGWLQFSVFAKDCSLHEAITLCRTWDEAFEVNILACNFFFPSAKWAEWAGNSLNQQLFEQGFMPFFIMDAEEMLTKHQETFSSIRGPRQHVALEVRNFIGAQIKRNDPISRRLIQYLAMQTWYLNVLVRDAKTGKILVKPDAEELWFVRSKNGLGKSSKTSWKIVSEVGPKFFADMEEQREWRFGFNDYYDVYLWDKYPGAPMENFYNRIQKMILKARRVCSSLDIYRGAAHILKTITYDRTTARSRTIRPGESAKSTWDGIVHACSQGDSPSATNQTPLVRTLFYSEADAAEDLVLFPEEFSEVQNKNVQVQVPRNPIATLEDDAINMRRFILDIGSDEEFSEEEECDCDQVVCRYQNDDLGKRSSSRKVAKQADKPALMPADDEDELNQDTGGELDEWEDVEEDADDEEEGFNQLPEHARLGLFSGQIAVLDSSRRTHAAWNKLADDTMGKWINIAMDSRDDMGEEFEKFRERETANAFKKSWHMADADPASIAHFEAQTDLVASVLQQQKKYFGDLKRIRFCADIINWLKVYQNPHRWLWKDIEKANVMVSMFFEPAPMKREAKSGNRYGLMSLLSSMTSATAKGAKHPPSSRSSTSSLHFPASFYTDWDKIKKKLGSSPTPEEIEQSYPPDWDLVVRPAIANLYRSGIIRPSMHDGAAGEAIAATESGRAMDFFIDFRMTAERTSELFRITKNPYTAEKPLSIAQKFARIHPNACFAFFRIWSHAYFWPLMTTIERREDLTFVDGAGRLWEWKFISKDMAASEHSIQTTLELRLAPFKSQFGQQVFVWKDTVLVMGRSEEDLKKLATATVFAIQARPWRLEVDLWKSFVNVDVGFLERLDEKWLE</sequence>
<dbReference type="OrthoDB" id="5326588at2759"/>
<organism evidence="2 3">
    <name type="scientific">Aulographum hederae CBS 113979</name>
    <dbReference type="NCBI Taxonomy" id="1176131"/>
    <lineage>
        <taxon>Eukaryota</taxon>
        <taxon>Fungi</taxon>
        <taxon>Dikarya</taxon>
        <taxon>Ascomycota</taxon>
        <taxon>Pezizomycotina</taxon>
        <taxon>Dothideomycetes</taxon>
        <taxon>Pleosporomycetidae</taxon>
        <taxon>Aulographales</taxon>
        <taxon>Aulographaceae</taxon>
    </lineage>
</organism>
<feature type="region of interest" description="Disordered" evidence="1">
    <location>
        <begin position="921"/>
        <end position="948"/>
    </location>
</feature>
<evidence type="ECO:0000313" key="2">
    <source>
        <dbReference type="EMBL" id="KAF1983275.1"/>
    </source>
</evidence>
<feature type="compositionally biased region" description="Acidic residues" evidence="1">
    <location>
        <begin position="222"/>
        <end position="234"/>
    </location>
</feature>
<feature type="compositionally biased region" description="Basic and acidic residues" evidence="1">
    <location>
        <begin position="207"/>
        <end position="220"/>
    </location>
</feature>
<evidence type="ECO:0000313" key="3">
    <source>
        <dbReference type="Proteomes" id="UP000800041"/>
    </source>
</evidence>
<feature type="compositionally biased region" description="Basic and acidic residues" evidence="1">
    <location>
        <begin position="315"/>
        <end position="346"/>
    </location>
</feature>
<dbReference type="EMBL" id="ML977176">
    <property type="protein sequence ID" value="KAF1983275.1"/>
    <property type="molecule type" value="Genomic_DNA"/>
</dbReference>
<reference evidence="2" key="1">
    <citation type="journal article" date="2020" name="Stud. Mycol.">
        <title>101 Dothideomycetes genomes: a test case for predicting lifestyles and emergence of pathogens.</title>
        <authorList>
            <person name="Haridas S."/>
            <person name="Albert R."/>
            <person name="Binder M."/>
            <person name="Bloem J."/>
            <person name="Labutti K."/>
            <person name="Salamov A."/>
            <person name="Andreopoulos B."/>
            <person name="Baker S."/>
            <person name="Barry K."/>
            <person name="Bills G."/>
            <person name="Bluhm B."/>
            <person name="Cannon C."/>
            <person name="Castanera R."/>
            <person name="Culley D."/>
            <person name="Daum C."/>
            <person name="Ezra D."/>
            <person name="Gonzalez J."/>
            <person name="Henrissat B."/>
            <person name="Kuo A."/>
            <person name="Liang C."/>
            <person name="Lipzen A."/>
            <person name="Lutzoni F."/>
            <person name="Magnuson J."/>
            <person name="Mondo S."/>
            <person name="Nolan M."/>
            <person name="Ohm R."/>
            <person name="Pangilinan J."/>
            <person name="Park H.-J."/>
            <person name="Ramirez L."/>
            <person name="Alfaro M."/>
            <person name="Sun H."/>
            <person name="Tritt A."/>
            <person name="Yoshinaga Y."/>
            <person name="Zwiers L.-H."/>
            <person name="Turgeon B."/>
            <person name="Goodwin S."/>
            <person name="Spatafora J."/>
            <person name="Crous P."/>
            <person name="Grigoriev I."/>
        </authorList>
    </citation>
    <scope>NUCLEOTIDE SEQUENCE</scope>
    <source>
        <strain evidence="2">CBS 113979</strain>
    </source>
</reference>
<keyword evidence="3" id="KW-1185">Reference proteome</keyword>